<dbReference type="GO" id="GO:0004843">
    <property type="term" value="F:cysteine-type deubiquitinase activity"/>
    <property type="evidence" value="ECO:0007669"/>
    <property type="project" value="UniProtKB-UniRule"/>
</dbReference>
<evidence type="ECO:0000256" key="2">
    <source>
        <dbReference type="ARBA" id="ARBA00022670"/>
    </source>
</evidence>
<organism evidence="7 8">
    <name type="scientific">Fasciola hepatica</name>
    <name type="common">Liver fluke</name>
    <dbReference type="NCBI Taxonomy" id="6192"/>
    <lineage>
        <taxon>Eukaryota</taxon>
        <taxon>Metazoa</taxon>
        <taxon>Spiralia</taxon>
        <taxon>Lophotrochozoa</taxon>
        <taxon>Platyhelminthes</taxon>
        <taxon>Trematoda</taxon>
        <taxon>Digenea</taxon>
        <taxon>Plagiorchiida</taxon>
        <taxon>Echinostomata</taxon>
        <taxon>Echinostomatoidea</taxon>
        <taxon>Fasciolidae</taxon>
        <taxon>Fasciola</taxon>
    </lineage>
</organism>
<name>A0A4E0QXP2_FASHE</name>
<dbReference type="Pfam" id="PF13898">
    <property type="entry name" value="MINDY-3_4_CD"/>
    <property type="match status" value="1"/>
</dbReference>
<dbReference type="PANTHER" id="PTHR12473:SF17">
    <property type="entry name" value="UBIQUITIN CARBOXYL-TERMINAL HYDROLASE MINDY-3"/>
    <property type="match status" value="1"/>
</dbReference>
<comment type="function">
    <text evidence="5">Hydrolase that can remove 'Lys-48'-linked conjugated ubiquitin from proteins.</text>
</comment>
<dbReference type="GO" id="GO:1990380">
    <property type="term" value="F:K48-linked deubiquitinase activity"/>
    <property type="evidence" value="ECO:0007669"/>
    <property type="project" value="UniProtKB-UniRule"/>
</dbReference>
<keyword evidence="8" id="KW-1185">Reference proteome</keyword>
<evidence type="ECO:0000256" key="4">
    <source>
        <dbReference type="ARBA" id="ARBA00022807"/>
    </source>
</evidence>
<dbReference type="InterPro" id="IPR039785">
    <property type="entry name" value="MINY3/4"/>
</dbReference>
<dbReference type="AlphaFoldDB" id="A0A4E0QXP2"/>
<dbReference type="SMART" id="SM01174">
    <property type="entry name" value="DUF4205"/>
    <property type="match status" value="1"/>
</dbReference>
<comment type="caution">
    <text evidence="7">The sequence shown here is derived from an EMBL/GenBank/DDBJ whole genome shotgun (WGS) entry which is preliminary data.</text>
</comment>
<evidence type="ECO:0000256" key="5">
    <source>
        <dbReference type="RuleBase" id="RU367088"/>
    </source>
</evidence>
<dbReference type="EC" id="3.4.19.12" evidence="5"/>
<accession>A0A4E0QXP2</accession>
<evidence type="ECO:0000313" key="8">
    <source>
        <dbReference type="Proteomes" id="UP000230066"/>
    </source>
</evidence>
<dbReference type="InterPro" id="IPR025257">
    <property type="entry name" value="MINDY-3/4_CD"/>
</dbReference>
<keyword evidence="2 5" id="KW-0645">Protease</keyword>
<dbReference type="EMBL" id="JXXN02005158">
    <property type="protein sequence ID" value="THD20095.1"/>
    <property type="molecule type" value="Genomic_DNA"/>
</dbReference>
<gene>
    <name evidence="7" type="ORF">D915_009279</name>
</gene>
<evidence type="ECO:0000259" key="6">
    <source>
        <dbReference type="SMART" id="SM01174"/>
    </source>
</evidence>
<evidence type="ECO:0000256" key="3">
    <source>
        <dbReference type="ARBA" id="ARBA00022801"/>
    </source>
</evidence>
<dbReference type="PANTHER" id="PTHR12473">
    <property type="entry name" value="UBIQUITIN CARBOXYL-TERMINAL HYDROLASE MINDY-4-RELATED"/>
    <property type="match status" value="1"/>
</dbReference>
<evidence type="ECO:0000256" key="1">
    <source>
        <dbReference type="ARBA" id="ARBA00011074"/>
    </source>
</evidence>
<protein>
    <recommendedName>
        <fullName evidence="5">Ubiquitin carboxyl-terminal hydrolase MINDY</fullName>
        <ecNumber evidence="5">3.4.19.12</ecNumber>
    </recommendedName>
</protein>
<keyword evidence="3 5" id="KW-0378">Hydrolase</keyword>
<evidence type="ECO:0000313" key="7">
    <source>
        <dbReference type="EMBL" id="THD20095.1"/>
    </source>
</evidence>
<comment type="similarity">
    <text evidence="1 5">Belongs to the MINDY deubiquitinase family. FAM188 subfamily.</text>
</comment>
<dbReference type="GO" id="GO:0071108">
    <property type="term" value="P:protein K48-linked deubiquitination"/>
    <property type="evidence" value="ECO:0007669"/>
    <property type="project" value="InterPro"/>
</dbReference>
<keyword evidence="4 5" id="KW-0788">Thiol protease</keyword>
<sequence>MMNLPYPRCRLIETDSIDELHGVIMSLVPDLQSKYGVLCFLYSVLINYGLESLRHGMADDADTLIDPVHGHASQCLINLLISGQATPYLFDGERNVSGITLTGILKQPRTGFLTLFEALHYCESGWYLKNPSYPIWILGSETHFTVLASPDPFLVCEETDIKSKGATLHQAEIEFTKLCTDQDTKAGFIRDSQLEELLKRLHISFTTVSLGNLKKSLDPENLGVILESTFLQHFFPQEMAKRLTTVRQFHVIHYNGLEKSNSDGRVRYQTGEAHILDPTEDLIALEEIERSPIQRCLQTKWPTIRLRWDDGRTPSLN</sequence>
<dbReference type="Proteomes" id="UP000230066">
    <property type="component" value="Unassembled WGS sequence"/>
</dbReference>
<feature type="domain" description="Deubiquitinating enzyme MINDY-3/4 conserved" evidence="6">
    <location>
        <begin position="2"/>
        <end position="218"/>
    </location>
</feature>
<dbReference type="GO" id="GO:0006508">
    <property type="term" value="P:proteolysis"/>
    <property type="evidence" value="ECO:0007669"/>
    <property type="project" value="UniProtKB-KW"/>
</dbReference>
<comment type="catalytic activity">
    <reaction evidence="5">
        <text>Thiol-dependent hydrolysis of ester, thioester, amide, peptide and isopeptide bonds formed by the C-terminal Gly of ubiquitin (a 76-residue protein attached to proteins as an intracellular targeting signal).</text>
        <dbReference type="EC" id="3.4.19.12"/>
    </reaction>
</comment>
<proteinExistence type="inferred from homology"/>
<reference evidence="7" key="1">
    <citation type="submission" date="2019-03" db="EMBL/GenBank/DDBJ databases">
        <title>Improved annotation for the trematode Fasciola hepatica.</title>
        <authorList>
            <person name="Choi Y.-J."/>
            <person name="Martin J."/>
            <person name="Mitreva M."/>
        </authorList>
    </citation>
    <scope>NUCLEOTIDE SEQUENCE [LARGE SCALE GENOMIC DNA]</scope>
</reference>
<keyword evidence="5" id="KW-0833">Ubl conjugation pathway</keyword>